<dbReference type="EMBL" id="VUNJ01000025">
    <property type="protein sequence ID" value="MST93376.1"/>
    <property type="molecule type" value="Genomic_DNA"/>
</dbReference>
<dbReference type="GeneID" id="42855552"/>
<evidence type="ECO:0000313" key="1">
    <source>
        <dbReference type="EMBL" id="KJF41140.1"/>
    </source>
</evidence>
<evidence type="ECO:0000313" key="8">
    <source>
        <dbReference type="Proteomes" id="UP000431913"/>
    </source>
</evidence>
<evidence type="ECO:0000313" key="7">
    <source>
        <dbReference type="Proteomes" id="UP000053433"/>
    </source>
</evidence>
<reference evidence="1" key="1">
    <citation type="submission" date="2015-02" db="EMBL/GenBank/DDBJ databases">
        <title>A novel member of the family Ruminococcaceae isolated from human feces.</title>
        <authorList>
            <person name="Shkoporov A.N."/>
            <person name="Chaplin A.V."/>
            <person name="Motuzova O.V."/>
            <person name="Kafarskaia L.I."/>
            <person name="Khokhlova E.V."/>
            <person name="Efimov B.A."/>
        </authorList>
    </citation>
    <scope>NUCLEOTIDE SEQUENCE [LARGE SCALE GENOMIC DNA]</scope>
    <source>
        <strain evidence="1">585-1</strain>
    </source>
</reference>
<dbReference type="Proteomes" id="UP000053433">
    <property type="component" value="Unassembled WGS sequence"/>
</dbReference>
<dbReference type="RefSeq" id="WP_009326072.1">
    <property type="nucleotide sequence ID" value="NZ_CAOJUJ010000001.1"/>
</dbReference>
<proteinExistence type="predicted"/>
<dbReference type="Proteomes" id="UP000431913">
    <property type="component" value="Unassembled WGS sequence"/>
</dbReference>
<dbReference type="Proteomes" id="UP000472755">
    <property type="component" value="Unassembled WGS sequence"/>
</dbReference>
<evidence type="ECO:0000313" key="9">
    <source>
        <dbReference type="Proteomes" id="UP000449193"/>
    </source>
</evidence>
<accession>A0A0D8J2D4</accession>
<evidence type="ECO:0000313" key="2">
    <source>
        <dbReference type="EMBL" id="KUE74805.1"/>
    </source>
</evidence>
<dbReference type="EMBL" id="JXXK01000002">
    <property type="protein sequence ID" value="KJF41140.1"/>
    <property type="molecule type" value="Genomic_DNA"/>
</dbReference>
<keyword evidence="6" id="KW-1185">Reference proteome</keyword>
<reference evidence="3 8" key="4">
    <citation type="submission" date="2019-08" db="EMBL/GenBank/DDBJ databases">
        <title>In-depth cultivation of the pig gut microbiome towards novel bacterial diversity and tailored functional studies.</title>
        <authorList>
            <person name="Wylensek D."/>
            <person name="Hitch T.C.A."/>
            <person name="Clavel T."/>
        </authorList>
    </citation>
    <scope>NUCLEOTIDE SEQUENCE [LARGE SCALE GENOMIC DNA]</scope>
    <source>
        <strain evidence="3 8">WCA3-601-WT-6J</strain>
    </source>
</reference>
<comment type="caution">
    <text evidence="1">The sequence shown here is derived from an EMBL/GenBank/DDBJ whole genome shotgun (WGS) entry which is preliminary data.</text>
</comment>
<dbReference type="Proteomes" id="UP000032483">
    <property type="component" value="Unassembled WGS sequence"/>
</dbReference>
<evidence type="ECO:0000313" key="10">
    <source>
        <dbReference type="Proteomes" id="UP000472755"/>
    </source>
</evidence>
<dbReference type="EMBL" id="LMUA01000041">
    <property type="protein sequence ID" value="KUE74805.1"/>
    <property type="molecule type" value="Genomic_DNA"/>
</dbReference>
<dbReference type="AlphaFoldDB" id="A0A0D8J2D4"/>
<organism evidence="1 6">
    <name type="scientific">Ruthenibacterium lactatiformans</name>
    <dbReference type="NCBI Taxonomy" id="1550024"/>
    <lineage>
        <taxon>Bacteria</taxon>
        <taxon>Bacillati</taxon>
        <taxon>Bacillota</taxon>
        <taxon>Clostridia</taxon>
        <taxon>Eubacteriales</taxon>
        <taxon>Oscillospiraceae</taxon>
        <taxon>Ruthenibacterium</taxon>
    </lineage>
</organism>
<sequence>MKNSRRCSKCGGSDIVRIPDRRGRCASGNNIYTSNFENFGKIPVIRYVCCSCGYVENWVEDPASLQAIRTRFG</sequence>
<dbReference type="EMBL" id="WMZU01000031">
    <property type="protein sequence ID" value="MTS28620.1"/>
    <property type="molecule type" value="Genomic_DNA"/>
</dbReference>
<protein>
    <submittedName>
        <fullName evidence="1">Uncharacterized protein</fullName>
    </submittedName>
</protein>
<name>A0A0D8J2D4_9FIRM</name>
<accession>A0A0W7TM02</accession>
<dbReference type="Proteomes" id="UP000449193">
    <property type="component" value="Unassembled WGS sequence"/>
</dbReference>
<gene>
    <name evidence="2" type="ORF">ASJ35_17170</name>
    <name evidence="3" type="ORF">FYJ76_15790</name>
    <name evidence="5" type="ORF">GMD52_08750</name>
    <name evidence="4" type="ORF">GMD59_15190</name>
    <name evidence="1" type="ORF">TQ39_02740</name>
</gene>
<dbReference type="EMBL" id="WMZR01000009">
    <property type="protein sequence ID" value="MTS51628.1"/>
    <property type="molecule type" value="Genomic_DNA"/>
</dbReference>
<reference evidence="2 7" key="2">
    <citation type="submission" date="2015-10" db="EMBL/GenBank/DDBJ databases">
        <title>A novel member of the family Ruminococcaceae isolated from human faeces.</title>
        <authorList>
            <person name="Shkoporov A.N."/>
            <person name="Chaplin A.V."/>
            <person name="Motuzova O.V."/>
            <person name="Kafarskaia L.I."/>
            <person name="Efimov B.A."/>
        </authorList>
    </citation>
    <scope>NUCLEOTIDE SEQUENCE [LARGE SCALE GENOMIC DNA]</scope>
    <source>
        <strain evidence="2 7">668</strain>
    </source>
</reference>
<evidence type="ECO:0000313" key="5">
    <source>
        <dbReference type="EMBL" id="MTS51628.1"/>
    </source>
</evidence>
<evidence type="ECO:0000313" key="3">
    <source>
        <dbReference type="EMBL" id="MST93376.1"/>
    </source>
</evidence>
<evidence type="ECO:0000313" key="6">
    <source>
        <dbReference type="Proteomes" id="UP000032483"/>
    </source>
</evidence>
<reference evidence="9 10" key="3">
    <citation type="journal article" date="2019" name="Nat. Med.">
        <title>A library of human gut bacterial isolates paired with longitudinal multiomics data enables mechanistic microbiome research.</title>
        <authorList>
            <person name="Poyet M."/>
            <person name="Groussin M."/>
            <person name="Gibbons S.M."/>
            <person name="Avila-Pacheco J."/>
            <person name="Jiang X."/>
            <person name="Kearney S.M."/>
            <person name="Perrotta A.R."/>
            <person name="Berdy B."/>
            <person name="Zhao S."/>
            <person name="Lieberman T.D."/>
            <person name="Swanson P.K."/>
            <person name="Smith M."/>
            <person name="Roesemann S."/>
            <person name="Alexander J.E."/>
            <person name="Rich S.A."/>
            <person name="Livny J."/>
            <person name="Vlamakis H."/>
            <person name="Clish C."/>
            <person name="Bullock K."/>
            <person name="Deik A."/>
            <person name="Scott J."/>
            <person name="Pierce K.A."/>
            <person name="Xavier R.J."/>
            <person name="Alm E.J."/>
        </authorList>
    </citation>
    <scope>NUCLEOTIDE SEQUENCE [LARGE SCALE GENOMIC DNA]</scope>
    <source>
        <strain evidence="4 10">BIOML-A4</strain>
        <strain evidence="5 9">BIOML-A7</strain>
    </source>
</reference>
<evidence type="ECO:0000313" key="4">
    <source>
        <dbReference type="EMBL" id="MTS28620.1"/>
    </source>
</evidence>